<dbReference type="RefSeq" id="WP_204632835.1">
    <property type="nucleotide sequence ID" value="NZ_BSOC01000005.1"/>
</dbReference>
<feature type="signal peptide" evidence="1">
    <location>
        <begin position="1"/>
        <end position="25"/>
    </location>
</feature>
<feature type="chain" id="PRO_5046391469" evidence="1">
    <location>
        <begin position="26"/>
        <end position="180"/>
    </location>
</feature>
<evidence type="ECO:0000313" key="3">
    <source>
        <dbReference type="Proteomes" id="UP001430193"/>
    </source>
</evidence>
<proteinExistence type="predicted"/>
<evidence type="ECO:0000313" key="2">
    <source>
        <dbReference type="EMBL" id="MBM7131244.1"/>
    </source>
</evidence>
<comment type="caution">
    <text evidence="2">The sequence shown here is derived from an EMBL/GenBank/DDBJ whole genome shotgun (WGS) entry which is preliminary data.</text>
</comment>
<organism evidence="2 3">
    <name type="scientific">Dyella mobilis</name>
    <dbReference type="NCBI Taxonomy" id="1849582"/>
    <lineage>
        <taxon>Bacteria</taxon>
        <taxon>Pseudomonadati</taxon>
        <taxon>Pseudomonadota</taxon>
        <taxon>Gammaproteobacteria</taxon>
        <taxon>Lysobacterales</taxon>
        <taxon>Rhodanobacteraceae</taxon>
        <taxon>Dyella</taxon>
    </lineage>
</organism>
<protein>
    <submittedName>
        <fullName evidence="2">Uncharacterized protein</fullName>
    </submittedName>
</protein>
<keyword evidence="1" id="KW-0732">Signal</keyword>
<dbReference type="Proteomes" id="UP001430193">
    <property type="component" value="Unassembled WGS sequence"/>
</dbReference>
<name>A0ABS2KJ95_9GAMM</name>
<sequence length="180" mass="18905">MKDRKDVFLVLVSLACVFSAGFALADTVDGRVASYSKVTQLLPGSPAYGTWSHWIVEALNNGPIGVDYTNGVAVHRHFDSSAVGLVTVETRFGETVDSAKGTPAAGGHGARFHPSAPLPATGKPGQTVTITDVTHRFHVSWTFTWRTIGGGDGGWEQTAGSFRDCGADADKQASVTCAPL</sequence>
<gene>
    <name evidence="2" type="ORF">ISS99_17085</name>
</gene>
<keyword evidence="3" id="KW-1185">Reference proteome</keyword>
<reference evidence="2" key="1">
    <citation type="submission" date="2020-10" db="EMBL/GenBank/DDBJ databases">
        <title>Phylogeny of dyella-like bacteria.</title>
        <authorList>
            <person name="Fu J."/>
        </authorList>
    </citation>
    <scope>NUCLEOTIDE SEQUENCE</scope>
    <source>
        <strain evidence="2">DHON07</strain>
    </source>
</reference>
<evidence type="ECO:0000256" key="1">
    <source>
        <dbReference type="SAM" id="SignalP"/>
    </source>
</evidence>
<accession>A0ABS2KJ95</accession>
<dbReference type="EMBL" id="JADIKF010000040">
    <property type="protein sequence ID" value="MBM7131244.1"/>
    <property type="molecule type" value="Genomic_DNA"/>
</dbReference>